<gene>
    <name evidence="1" type="ORF">L3Q82_018905</name>
</gene>
<name>A0ACB8VFU0_9TELE</name>
<reference evidence="1" key="1">
    <citation type="submission" date="2022-04" db="EMBL/GenBank/DDBJ databases">
        <title>Jade perch genome.</title>
        <authorList>
            <person name="Chao B."/>
        </authorList>
    </citation>
    <scope>NUCLEOTIDE SEQUENCE</scope>
    <source>
        <strain evidence="1">CB-2022</strain>
    </source>
</reference>
<organism evidence="1 2">
    <name type="scientific">Scortum barcoo</name>
    <name type="common">barcoo grunter</name>
    <dbReference type="NCBI Taxonomy" id="214431"/>
    <lineage>
        <taxon>Eukaryota</taxon>
        <taxon>Metazoa</taxon>
        <taxon>Chordata</taxon>
        <taxon>Craniata</taxon>
        <taxon>Vertebrata</taxon>
        <taxon>Euteleostomi</taxon>
        <taxon>Actinopterygii</taxon>
        <taxon>Neopterygii</taxon>
        <taxon>Teleostei</taxon>
        <taxon>Neoteleostei</taxon>
        <taxon>Acanthomorphata</taxon>
        <taxon>Eupercaria</taxon>
        <taxon>Centrarchiformes</taxon>
        <taxon>Terapontoidei</taxon>
        <taxon>Terapontidae</taxon>
        <taxon>Scortum</taxon>
    </lineage>
</organism>
<evidence type="ECO:0000313" key="1">
    <source>
        <dbReference type="EMBL" id="KAI3354376.1"/>
    </source>
</evidence>
<evidence type="ECO:0000313" key="2">
    <source>
        <dbReference type="Proteomes" id="UP000831701"/>
    </source>
</evidence>
<keyword evidence="2" id="KW-1185">Reference proteome</keyword>
<comment type="caution">
    <text evidence="1">The sequence shown here is derived from an EMBL/GenBank/DDBJ whole genome shotgun (WGS) entry which is preliminary data.</text>
</comment>
<accession>A0ACB8VFU0</accession>
<sequence>MNHNGIKMSGRSGRAETRSRAKDDIKKVLAAIEKVRKWEKKWVTVGDTSLRIFKWVPVTETKQIYRTKSTGGEVRGLKDVLENSNSLLDFTDENSNQSFLSDMYQPKMDNSSSTSSSQQVSPPHTSSLRTEDSQPPMLGQESVDEPVHSGQEGADEPPTLIKEDLLSSGTVRRSTPDTQKIVCFPHRRRPVPSVDLREIMAPLLGRKPYPLVKPLTEPIGPGEEVYIIEHTKEAFRNKEEYEARLQRYDERIWTCKSTGSSQLTHKEAWEEEQEVTELLQEEYPQWFEKPVLEMVHHNTVSLDKLVEMAWVEILTKYAVDEECDFLVGKDKSLRVKVVKIHPLENPESETGEKKLEGACDSPSSDKENASQENQRKEPPPREEENRRESLSDRARRSPRKLPTAMKEEKKKWVMPKFLPHKYDVKLISEDKVISDVPADSLYRTERPPTKEIMRYFIRHYALRLGMGESAPWVVEDELVKKFNLPSKFSDFLLDPHKFLAENPSTKRKSLSSPEGKPSKKLKTSDTPGEDSGNEKGEKKRKKKDSLGMPLSPTIWGHMQKIKMNGSPLKVKNSGTPKKGEGKGSSPSTPKSGRKSGEKKEGKKSGKSGDKKLNVLKASKKDGKAGAKTPKMKQMTLLHLAKSTPAGSPKKRARSTSLGTPKLGKPLHPMALHLLRYYKENKGKEDKKNSLSSLISKAAKTLSPDDRGRLPEELKELVQKRWELLEQKKRWAAMSEEEKQEEMKKRREELKEKLREKAKERREKEMLVRREQSRRYEDQEIEGGKNLPTFKLVDMPEGLPNTLFGDVAMVVDFLHCYAGLLMPDDQYPITAAVALMDALAGERSGFLYLNRVLVVLLQTLLQDELAEGYSELDMPLSEIPLTMHSASELARLCLRPCDAHGEESGQGSEDSGGLGGFDDVVTSEFLDKLETIEVFELSPEEKVSLLVALCHRILMTYSVEDHVDAKQQRSAELWKERLAMLKEVNDRKKAERKKRKEMEGKGEKRKEGSAKKEAKKEVKVEPEPEPEDMISSVKSRRLMAMQAKKEKEEMDRQNKERMEKEAEEERIRKQRAAAERAFQDGITKARLVMRRTPLGTDRNHNRQVLHRLSTDKRTLYWLFSDVVPGLYIEKGWVHEAIDYSFTPPPEDKPAEPEVVVEEEEDAGSAAAQDSHGAEKDDGSIDGAISEGVQQGAAAAADVCIETTVPKQGQNLWFICDNPADLEELVEGLHSQGVRESELKAKIQSRYQDIVHSIHLTRKAKMGLRTCDGYAELLNYLRSDIQEIASRLQKGGLGYLDDNTDIEDQLKDMESLKEFGECIITIQACVIKKFLQGFMAPKQKKKKKQGGEESSKAEEVDEEKRLAEEARVATAVEKWKTAIREAQTFSRMHVLLGMLDACIKWDMSAENARCKVCRRKVLRQGPSVLKLMESKPRSKQASRSGRLRAGQTSSVRQVYMQSWQLCRPTGDDEKLILCDECNKAFHLFCLRPALYRIPAGEWLCPACQPTVARRGSRSRNYNQDTDEEEDEEESEEEDSEEDEEDEEENDYKAMGHSLRPRKKNKQSSSRQKSSKSKSKKPSSSSSQSSKQRTGPNSPADIDELVRQSSQTGVSRQALELERCEEILKKLTKFRYSWPFREPVSVEEAEDYLDIISQPMDFQTMLGKFSQGSYRHAQDFLEDVKLVFSNAEEYNQQGSTVLSCMVKTEQSFTELLHKLLPGLSYLRHGAHANASARPPPRPRKRMKRMKRRRRRKKRKRKKRRRRRMKKSRRRSCRTANREQEERPKLPEAEG</sequence>
<dbReference type="EMBL" id="CM041552">
    <property type="protein sequence ID" value="KAI3354376.1"/>
    <property type="molecule type" value="Genomic_DNA"/>
</dbReference>
<dbReference type="Proteomes" id="UP000831701">
    <property type="component" value="Chromosome 22"/>
</dbReference>
<protein>
    <submittedName>
        <fullName evidence="1">Uncharacterized protein</fullName>
    </submittedName>
</protein>
<proteinExistence type="predicted"/>